<accession>A0ABN0GKQ5</accession>
<protein>
    <submittedName>
        <fullName evidence="1">Uncharacterized protein</fullName>
    </submittedName>
</protein>
<dbReference type="EMBL" id="AILW01000003">
    <property type="protein sequence ID" value="EJF84058.1"/>
    <property type="molecule type" value="Genomic_DNA"/>
</dbReference>
<evidence type="ECO:0000313" key="2">
    <source>
        <dbReference type="Proteomes" id="UP000008942"/>
    </source>
</evidence>
<dbReference type="Proteomes" id="UP000008942">
    <property type="component" value="Unassembled WGS sequence"/>
</dbReference>
<keyword evidence="2" id="KW-1185">Reference proteome</keyword>
<evidence type="ECO:0000313" key="1">
    <source>
        <dbReference type="EMBL" id="EJF84058.1"/>
    </source>
</evidence>
<gene>
    <name evidence="1" type="ORF">MCU_00726</name>
</gene>
<name>A0ABN0GKQ5_BAREL</name>
<proteinExistence type="predicted"/>
<organism evidence="1 2">
    <name type="scientific">Bartonella elizabethae Re6043vi</name>
    <dbReference type="NCBI Taxonomy" id="1094554"/>
    <lineage>
        <taxon>Bacteria</taxon>
        <taxon>Pseudomonadati</taxon>
        <taxon>Pseudomonadota</taxon>
        <taxon>Alphaproteobacteria</taxon>
        <taxon>Hyphomicrobiales</taxon>
        <taxon>Bartonellaceae</taxon>
        <taxon>Bartonella</taxon>
    </lineage>
</organism>
<sequence>MKKTPRYTFSTSDDLIYAIGLPEGCTLVFSNSDWNFSFDEHNHLIAKSTLGPMLYLEIHGDTKAFKEKFHGLFEKHNKQSPY</sequence>
<reference evidence="1 2" key="1">
    <citation type="submission" date="2012-03" db="EMBL/GenBank/DDBJ databases">
        <title>The Genome Sequence of Bartonella elizabethae Re6043vi.</title>
        <authorList>
            <consortium name="The Broad Institute Genome Sequencing Platform"/>
            <consortium name="The Broad Institute Genome Sequencing Center for Infectious Disease"/>
            <person name="Feldgarden M."/>
            <person name="Kirby J."/>
            <person name="Kosoy M."/>
            <person name="Birtles R."/>
            <person name="Probert W.S."/>
            <person name="Chiaraviglio L."/>
            <person name="Young S.K."/>
            <person name="Zeng Q."/>
            <person name="Gargeya S."/>
            <person name="Fitzgerald M."/>
            <person name="Haas B."/>
            <person name="Abouelleil A."/>
            <person name="Alvarado L."/>
            <person name="Arachchi H.M."/>
            <person name="Berlin A."/>
            <person name="Chapman S.B."/>
            <person name="Gearin G."/>
            <person name="Goldberg J."/>
            <person name="Griggs A."/>
            <person name="Gujja S."/>
            <person name="Hansen M."/>
            <person name="Heiman D."/>
            <person name="Howarth C."/>
            <person name="Larimer J."/>
            <person name="Lui A."/>
            <person name="MacDonald P.J.P."/>
            <person name="McCowen C."/>
            <person name="Montmayeur A."/>
            <person name="Murphy C."/>
            <person name="Neiman D."/>
            <person name="Pearson M."/>
            <person name="Priest M."/>
            <person name="Roberts A."/>
            <person name="Saif S."/>
            <person name="Shea T."/>
            <person name="Sisk P."/>
            <person name="Stolte C."/>
            <person name="Sykes S."/>
            <person name="Wortman J."/>
            <person name="Nusbaum C."/>
            <person name="Birren B."/>
        </authorList>
    </citation>
    <scope>NUCLEOTIDE SEQUENCE [LARGE SCALE GENOMIC DNA]</scope>
    <source>
        <strain evidence="1 2">Re6043vi</strain>
    </source>
</reference>
<comment type="caution">
    <text evidence="1">The sequence shown here is derived from an EMBL/GenBank/DDBJ whole genome shotgun (WGS) entry which is preliminary data.</text>
</comment>